<gene>
    <name evidence="1" type="ORF">QOZ80_UnG0726150</name>
</gene>
<evidence type="ECO:0000313" key="1">
    <source>
        <dbReference type="EMBL" id="KAK2630773.1"/>
    </source>
</evidence>
<organism evidence="1 2">
    <name type="scientific">Eleusine coracana subsp. coracana</name>
    <dbReference type="NCBI Taxonomy" id="191504"/>
    <lineage>
        <taxon>Eukaryota</taxon>
        <taxon>Viridiplantae</taxon>
        <taxon>Streptophyta</taxon>
        <taxon>Embryophyta</taxon>
        <taxon>Tracheophyta</taxon>
        <taxon>Spermatophyta</taxon>
        <taxon>Magnoliopsida</taxon>
        <taxon>Liliopsida</taxon>
        <taxon>Poales</taxon>
        <taxon>Poaceae</taxon>
        <taxon>PACMAD clade</taxon>
        <taxon>Chloridoideae</taxon>
        <taxon>Cynodonteae</taxon>
        <taxon>Eleusininae</taxon>
        <taxon>Eleusine</taxon>
    </lineage>
</organism>
<dbReference type="EMBL" id="MU847523">
    <property type="protein sequence ID" value="KAK2630773.1"/>
    <property type="molecule type" value="Genomic_DNA"/>
</dbReference>
<dbReference type="SUPFAM" id="SSF56112">
    <property type="entry name" value="Protein kinase-like (PK-like)"/>
    <property type="match status" value="1"/>
</dbReference>
<dbReference type="InterPro" id="IPR011009">
    <property type="entry name" value="Kinase-like_dom_sf"/>
</dbReference>
<sequence>MASMNSIGDRGSLASIPSDGVLVYLDNHIKSDNRAAIPEYAEMYKKALLLTPTTPDVAECLVNTSRERLVDLDNQRLNFHVGSYTMGPYPSKCLIKYSISNSTEETTVDLTSYGILKNIRHHNIVTIENFYDANGHPRLVLSWVNGTLKAWLQSKENQRKFFSATISRPCSWFRQMAIDISSTLEYLFDNGVYPPENCLDDLYFCTAGAGSRICPKLLIVEGKSDDVRDNLPADLEWPTVKSGDVHPVLCAVIDYEKNKRTNRRVYNISEPYDFLAICRNILKHWFILSDKVPYLKRSCSDRDDFIRMMESWDKKIWFNLYEAIGWPGES</sequence>
<keyword evidence="2" id="KW-1185">Reference proteome</keyword>
<dbReference type="AlphaFoldDB" id="A0AAV9FXX0"/>
<evidence type="ECO:0000313" key="2">
    <source>
        <dbReference type="Proteomes" id="UP001301735"/>
    </source>
</evidence>
<proteinExistence type="predicted"/>
<protein>
    <submittedName>
        <fullName evidence="1">Uncharacterized protein</fullName>
    </submittedName>
</protein>
<reference evidence="1 2" key="1">
    <citation type="submission" date="2023-05" db="EMBL/GenBank/DDBJ databases">
        <title>WGS assembly of Eleusine coracana.</title>
        <authorList>
            <person name="Jenkins J."/>
            <person name="Schmutz J."/>
            <person name="Lux T."/>
            <person name="Plott C."/>
            <person name="Mayer K."/>
            <person name="Qi P."/>
            <person name="Devos K."/>
        </authorList>
    </citation>
    <scope>NUCLEOTIDE SEQUENCE [LARGE SCALE GENOMIC DNA]</scope>
    <source>
        <tissue evidence="1">Leaves</tissue>
    </source>
</reference>
<comment type="caution">
    <text evidence="1">The sequence shown here is derived from an EMBL/GenBank/DDBJ whole genome shotgun (WGS) entry which is preliminary data.</text>
</comment>
<name>A0AAV9FXX0_ELECO</name>
<dbReference type="Proteomes" id="UP001301735">
    <property type="component" value="Unassembled WGS sequence"/>
</dbReference>
<accession>A0AAV9FXX0</accession>
<dbReference type="Gene3D" id="1.10.510.10">
    <property type="entry name" value="Transferase(Phosphotransferase) domain 1"/>
    <property type="match status" value="1"/>
</dbReference>